<dbReference type="PANTHER" id="PTHR46796">
    <property type="entry name" value="HTH-TYPE TRANSCRIPTIONAL ACTIVATOR RHAS-RELATED"/>
    <property type="match status" value="1"/>
</dbReference>
<dbReference type="RefSeq" id="WP_345731753.1">
    <property type="nucleotide sequence ID" value="NZ_BAAAYN010000044.1"/>
</dbReference>
<protein>
    <submittedName>
        <fullName evidence="5">Helix-turn-helix transcriptional regulator</fullName>
    </submittedName>
</protein>
<organism evidence="5 6">
    <name type="scientific">Cryptosporangium minutisporangium</name>
    <dbReference type="NCBI Taxonomy" id="113569"/>
    <lineage>
        <taxon>Bacteria</taxon>
        <taxon>Bacillati</taxon>
        <taxon>Actinomycetota</taxon>
        <taxon>Actinomycetes</taxon>
        <taxon>Cryptosporangiales</taxon>
        <taxon>Cryptosporangiaceae</taxon>
        <taxon>Cryptosporangium</taxon>
    </lineage>
</organism>
<keyword evidence="1" id="KW-0805">Transcription regulation</keyword>
<keyword evidence="3" id="KW-0804">Transcription</keyword>
<evidence type="ECO:0000313" key="6">
    <source>
        <dbReference type="Proteomes" id="UP001501676"/>
    </source>
</evidence>
<comment type="caution">
    <text evidence="5">The sequence shown here is derived from an EMBL/GenBank/DDBJ whole genome shotgun (WGS) entry which is preliminary data.</text>
</comment>
<evidence type="ECO:0000256" key="2">
    <source>
        <dbReference type="ARBA" id="ARBA00023125"/>
    </source>
</evidence>
<reference evidence="6" key="1">
    <citation type="journal article" date="2019" name="Int. J. Syst. Evol. Microbiol.">
        <title>The Global Catalogue of Microorganisms (GCM) 10K type strain sequencing project: providing services to taxonomists for standard genome sequencing and annotation.</title>
        <authorList>
            <consortium name="The Broad Institute Genomics Platform"/>
            <consortium name="The Broad Institute Genome Sequencing Center for Infectious Disease"/>
            <person name="Wu L."/>
            <person name="Ma J."/>
        </authorList>
    </citation>
    <scope>NUCLEOTIDE SEQUENCE [LARGE SCALE GENOMIC DNA]</scope>
    <source>
        <strain evidence="6">JCM 9458</strain>
    </source>
</reference>
<keyword evidence="2" id="KW-0238">DNA-binding</keyword>
<gene>
    <name evidence="5" type="ORF">GCM10020369_61610</name>
</gene>
<sequence>MVTGLERLVRCAWEQHITAAPLTHRVIPDNCADILVGADGNAQLVGPATGVDLPHFPSGTLIRGLRFEPFAIRTAFGVEADELTNRTIPLDAVLDGRSARLVAEAVWLGVGAARPGPARAIRPELTADRRESAAAFARLGVRWRDARPERATVGIVRELTTAGTPSVDAVADRSGYSPRHLRRLVRAETGLTPKTLHRVARVHAFLRWAEEGGLPVGAAAAAAGYADQPHASREIRALTGLTPRGLLAERAAPVAALRSPAS</sequence>
<evidence type="ECO:0000313" key="5">
    <source>
        <dbReference type="EMBL" id="GAA3393969.1"/>
    </source>
</evidence>
<dbReference type="Pfam" id="PF20240">
    <property type="entry name" value="DUF6597"/>
    <property type="match status" value="1"/>
</dbReference>
<dbReference type="SMART" id="SM00342">
    <property type="entry name" value="HTH_ARAC"/>
    <property type="match status" value="1"/>
</dbReference>
<evidence type="ECO:0000256" key="3">
    <source>
        <dbReference type="ARBA" id="ARBA00023163"/>
    </source>
</evidence>
<dbReference type="PROSITE" id="PS01124">
    <property type="entry name" value="HTH_ARAC_FAMILY_2"/>
    <property type="match status" value="1"/>
</dbReference>
<keyword evidence="6" id="KW-1185">Reference proteome</keyword>
<dbReference type="Pfam" id="PF12833">
    <property type="entry name" value="HTH_18"/>
    <property type="match status" value="1"/>
</dbReference>
<feature type="domain" description="HTH araC/xylS-type" evidence="4">
    <location>
        <begin position="149"/>
        <end position="249"/>
    </location>
</feature>
<name>A0ABP6T734_9ACTN</name>
<dbReference type="InterPro" id="IPR046532">
    <property type="entry name" value="DUF6597"/>
</dbReference>
<dbReference type="InterPro" id="IPR018060">
    <property type="entry name" value="HTH_AraC"/>
</dbReference>
<proteinExistence type="predicted"/>
<evidence type="ECO:0000259" key="4">
    <source>
        <dbReference type="PROSITE" id="PS01124"/>
    </source>
</evidence>
<dbReference type="Gene3D" id="1.10.10.60">
    <property type="entry name" value="Homeodomain-like"/>
    <property type="match status" value="1"/>
</dbReference>
<accession>A0ABP6T734</accession>
<dbReference type="InterPro" id="IPR050204">
    <property type="entry name" value="AraC_XylS_family_regulators"/>
</dbReference>
<dbReference type="EMBL" id="BAAAYN010000044">
    <property type="protein sequence ID" value="GAA3393969.1"/>
    <property type="molecule type" value="Genomic_DNA"/>
</dbReference>
<dbReference type="Proteomes" id="UP001501676">
    <property type="component" value="Unassembled WGS sequence"/>
</dbReference>
<dbReference type="PANTHER" id="PTHR46796:SF15">
    <property type="entry name" value="BLL1074 PROTEIN"/>
    <property type="match status" value="1"/>
</dbReference>
<evidence type="ECO:0000256" key="1">
    <source>
        <dbReference type="ARBA" id="ARBA00023015"/>
    </source>
</evidence>